<organism evidence="1 2">
    <name type="scientific">Ichthyenterobacterium magnum</name>
    <dbReference type="NCBI Taxonomy" id="1230530"/>
    <lineage>
        <taxon>Bacteria</taxon>
        <taxon>Pseudomonadati</taxon>
        <taxon>Bacteroidota</taxon>
        <taxon>Flavobacteriia</taxon>
        <taxon>Flavobacteriales</taxon>
        <taxon>Flavobacteriaceae</taxon>
        <taxon>Ichthyenterobacterium</taxon>
    </lineage>
</organism>
<sequence>MLWLIFKAMIKNSHSLLLVVFVFFLSINSISSQTISNCTENYIFKTDVIDIKNSITKDINISWDFSEVSNKNTLSLSIEIQPLNSCWKALEGTNRSKKIIKSIDNFYRSNTGNLNLTYRDLNSKCLKWRAKITDTSSNCTSFTKWQFSSFL</sequence>
<accession>A0A420DFR0</accession>
<comment type="caution">
    <text evidence="1">The sequence shown here is derived from an EMBL/GenBank/DDBJ whole genome shotgun (WGS) entry which is preliminary data.</text>
</comment>
<keyword evidence="2" id="KW-1185">Reference proteome</keyword>
<dbReference type="EMBL" id="RAQJ01000005">
    <property type="protein sequence ID" value="RKE91993.1"/>
    <property type="molecule type" value="Genomic_DNA"/>
</dbReference>
<proteinExistence type="predicted"/>
<reference evidence="1 2" key="1">
    <citation type="submission" date="2018-09" db="EMBL/GenBank/DDBJ databases">
        <title>Genomic Encyclopedia of Archaeal and Bacterial Type Strains, Phase II (KMG-II): from individual species to whole genera.</title>
        <authorList>
            <person name="Goeker M."/>
        </authorList>
    </citation>
    <scope>NUCLEOTIDE SEQUENCE [LARGE SCALE GENOMIC DNA]</scope>
    <source>
        <strain evidence="1 2">DSM 26283</strain>
    </source>
</reference>
<dbReference type="Proteomes" id="UP000284892">
    <property type="component" value="Unassembled WGS sequence"/>
</dbReference>
<dbReference type="AlphaFoldDB" id="A0A420DFR0"/>
<name>A0A420DFR0_9FLAO</name>
<dbReference type="RefSeq" id="WP_120202248.1">
    <property type="nucleotide sequence ID" value="NZ_RAQJ01000005.1"/>
</dbReference>
<protein>
    <submittedName>
        <fullName evidence="1">Uncharacterized protein</fullName>
    </submittedName>
</protein>
<evidence type="ECO:0000313" key="1">
    <source>
        <dbReference type="EMBL" id="RKE91993.1"/>
    </source>
</evidence>
<gene>
    <name evidence="1" type="ORF">BXY80_2425</name>
</gene>
<dbReference type="OrthoDB" id="1360301at2"/>
<evidence type="ECO:0000313" key="2">
    <source>
        <dbReference type="Proteomes" id="UP000284892"/>
    </source>
</evidence>